<proteinExistence type="predicted"/>
<dbReference type="AlphaFoldDB" id="A0A847RTY5"/>
<feature type="coiled-coil region" evidence="1">
    <location>
        <begin position="173"/>
        <end position="200"/>
    </location>
</feature>
<dbReference type="Proteomes" id="UP000570474">
    <property type="component" value="Unassembled WGS sequence"/>
</dbReference>
<evidence type="ECO:0000313" key="2">
    <source>
        <dbReference type="EMBL" id="NLR64335.1"/>
    </source>
</evidence>
<comment type="caution">
    <text evidence="2">The sequence shown here is derived from an EMBL/GenBank/DDBJ whole genome shotgun (WGS) entry which is preliminary data.</text>
</comment>
<organism evidence="2 3">
    <name type="scientific">Chitinophaga varians</name>
    <dbReference type="NCBI Taxonomy" id="2202339"/>
    <lineage>
        <taxon>Bacteria</taxon>
        <taxon>Pseudomonadati</taxon>
        <taxon>Bacteroidota</taxon>
        <taxon>Chitinophagia</taxon>
        <taxon>Chitinophagales</taxon>
        <taxon>Chitinophagaceae</taxon>
        <taxon>Chitinophaga</taxon>
    </lineage>
</organism>
<keyword evidence="3" id="KW-1185">Reference proteome</keyword>
<evidence type="ECO:0000256" key="1">
    <source>
        <dbReference type="SAM" id="Coils"/>
    </source>
</evidence>
<accession>A0A847RTY5</accession>
<evidence type="ECO:0000313" key="3">
    <source>
        <dbReference type="Proteomes" id="UP000570474"/>
    </source>
</evidence>
<keyword evidence="1" id="KW-0175">Coiled coil</keyword>
<protein>
    <submittedName>
        <fullName evidence="2">Uncharacterized protein</fullName>
    </submittedName>
</protein>
<sequence length="217" mass="24984">MHLINTIEINPFDFCRQEYDYSGSNPKDLDERYQFWKKCISDSGLGRLEAISKDSYLVDIQTINDDELAVILTAELKEVDLSHAEEQVGTICGGPALHNNDGIYITPSCCGDIGNIREWESISEKASHVWHQLWIGHPWVYFRKGNGFIEFSGYTESNLEDLKDIQILVKVDEQALFAELKKLREQQEEFQRRIQKVLDKIGVENSKRVSELMSGHM</sequence>
<gene>
    <name evidence="2" type="ORF">HGH92_08460</name>
</gene>
<reference evidence="2 3" key="1">
    <citation type="submission" date="2020-04" db="EMBL/GenBank/DDBJ databases">
        <authorList>
            <person name="Yin C."/>
        </authorList>
    </citation>
    <scope>NUCLEOTIDE SEQUENCE [LARGE SCALE GENOMIC DNA]</scope>
    <source>
        <strain evidence="2 3">Ae27</strain>
    </source>
</reference>
<name>A0A847RTY5_9BACT</name>
<dbReference type="EMBL" id="JABAIA010000001">
    <property type="protein sequence ID" value="NLR64335.1"/>
    <property type="molecule type" value="Genomic_DNA"/>
</dbReference>
<dbReference type="RefSeq" id="WP_168870288.1">
    <property type="nucleotide sequence ID" value="NZ_JABAIA010000001.1"/>
</dbReference>